<dbReference type="NCBIfam" id="TIGR00784">
    <property type="entry name" value="citMHS"/>
    <property type="match status" value="1"/>
</dbReference>
<dbReference type="EMBL" id="RXTL01000016">
    <property type="protein sequence ID" value="RTS47903.1"/>
    <property type="molecule type" value="Genomic_DNA"/>
</dbReference>
<feature type="domain" description="Citrate transporter-like" evidence="7">
    <location>
        <begin position="14"/>
        <end position="378"/>
    </location>
</feature>
<keyword evidence="5 6" id="KW-0472">Membrane</keyword>
<sequence length="434" mass="46155">MLALLGLLMVVTFTCLIMSKRLSPIVALTLVPIVFAVIGGFAPDLGKLMLDGLKMVAPSAALLLFAILFFGLMIDAGLFDPLIRKILRRVNGDPMKIAVGTALLSLLVALDGDGITTYMITCAAMLPLYRRIGMDPMILATLSMLSLSIMSGLSPWGGPATRAIAALGLDASEYFIPMLPTMVGGAAWVVFSAFLLGRSERRRIGNVRLESGGGDCYIEAILEATPHKRPRLAYMNLALVIAVMAALVLGAMHAAILFMIGFVAALMINYPALEQQKQRIQAHSGNAMTVVLLVFAAGIFAGIFSGTRMVDALAQALVGWIPDAWGHWFPLVVALTSMPLTFVLSNDAYYFGVVPILANAAAAYGIDPVEIARASVLGQPVHLMSPLVASTLLLMGMVDRDIGDFQRATVKWAVLTSLVITALALATGALSFFV</sequence>
<dbReference type="Pfam" id="PF03600">
    <property type="entry name" value="CitMHS"/>
    <property type="match status" value="1"/>
</dbReference>
<feature type="transmembrane region" description="Helical" evidence="6">
    <location>
        <begin position="174"/>
        <end position="196"/>
    </location>
</feature>
<feature type="transmembrane region" description="Helical" evidence="6">
    <location>
        <begin position="255"/>
        <end position="273"/>
    </location>
</feature>
<reference evidence="8 9" key="1">
    <citation type="submission" date="2018-12" db="EMBL/GenBank/DDBJ databases">
        <title>Pseudomonas aeruginosa Diversity Panel.</title>
        <authorList>
            <person name="Snesrud E."/>
            <person name="Mcgann P."/>
        </authorList>
    </citation>
    <scope>NUCLEOTIDE SEQUENCE [LARGE SCALE GENOMIC DNA]</scope>
    <source>
        <strain evidence="8 9">MRSN6241</strain>
    </source>
</reference>
<protein>
    <submittedName>
        <fullName evidence="8">TRAP transporter large permease subunit</fullName>
    </submittedName>
</protein>
<accession>A0ABD7K5S4</accession>
<evidence type="ECO:0000313" key="8">
    <source>
        <dbReference type="EMBL" id="RTS47903.1"/>
    </source>
</evidence>
<evidence type="ECO:0000256" key="5">
    <source>
        <dbReference type="ARBA" id="ARBA00023136"/>
    </source>
</evidence>
<keyword evidence="4 6" id="KW-1133">Transmembrane helix</keyword>
<dbReference type="RefSeq" id="WP_053806601.1">
    <property type="nucleotide sequence ID" value="NZ_LFXS01000009.1"/>
</dbReference>
<evidence type="ECO:0000256" key="4">
    <source>
        <dbReference type="ARBA" id="ARBA00022989"/>
    </source>
</evidence>
<evidence type="ECO:0000259" key="7">
    <source>
        <dbReference type="Pfam" id="PF03600"/>
    </source>
</evidence>
<dbReference type="GO" id="GO:0016020">
    <property type="term" value="C:membrane"/>
    <property type="evidence" value="ECO:0007669"/>
    <property type="project" value="UniProtKB-SubCell"/>
</dbReference>
<evidence type="ECO:0000256" key="2">
    <source>
        <dbReference type="ARBA" id="ARBA00022448"/>
    </source>
</evidence>
<evidence type="ECO:0000256" key="3">
    <source>
        <dbReference type="ARBA" id="ARBA00022692"/>
    </source>
</evidence>
<feature type="transmembrane region" description="Helical" evidence="6">
    <location>
        <begin position="349"/>
        <end position="366"/>
    </location>
</feature>
<evidence type="ECO:0000313" key="9">
    <source>
        <dbReference type="Proteomes" id="UP000276985"/>
    </source>
</evidence>
<dbReference type="InterPro" id="IPR004680">
    <property type="entry name" value="Cit_transptr-like_dom"/>
</dbReference>
<keyword evidence="3 6" id="KW-0812">Transmembrane</keyword>
<keyword evidence="2" id="KW-0813">Transport</keyword>
<feature type="transmembrane region" description="Helical" evidence="6">
    <location>
        <begin position="325"/>
        <end position="344"/>
    </location>
</feature>
<gene>
    <name evidence="8" type="ORF">DY940_09420</name>
</gene>
<feature type="transmembrane region" description="Helical" evidence="6">
    <location>
        <begin position="381"/>
        <end position="398"/>
    </location>
</feature>
<feature type="transmembrane region" description="Helical" evidence="6">
    <location>
        <begin position="25"/>
        <end position="43"/>
    </location>
</feature>
<feature type="transmembrane region" description="Helical" evidence="6">
    <location>
        <begin position="55"/>
        <end position="79"/>
    </location>
</feature>
<comment type="subcellular location">
    <subcellularLocation>
        <location evidence="1">Membrane</location>
        <topology evidence="1">Multi-pass membrane protein</topology>
    </subcellularLocation>
</comment>
<dbReference type="InterPro" id="IPR014738">
    <property type="entry name" value="Citrate_transporter"/>
</dbReference>
<evidence type="ECO:0000256" key="6">
    <source>
        <dbReference type="SAM" id="Phobius"/>
    </source>
</evidence>
<dbReference type="Proteomes" id="UP000276985">
    <property type="component" value="Unassembled WGS sequence"/>
</dbReference>
<dbReference type="AlphaFoldDB" id="A0ABD7K5S4"/>
<feature type="transmembrane region" description="Helical" evidence="6">
    <location>
        <begin position="232"/>
        <end position="249"/>
    </location>
</feature>
<evidence type="ECO:0000256" key="1">
    <source>
        <dbReference type="ARBA" id="ARBA00004141"/>
    </source>
</evidence>
<proteinExistence type="predicted"/>
<name>A0ABD7K5S4_PSEAI</name>
<feature type="transmembrane region" description="Helical" evidence="6">
    <location>
        <begin position="285"/>
        <end position="305"/>
    </location>
</feature>
<feature type="transmembrane region" description="Helical" evidence="6">
    <location>
        <begin position="410"/>
        <end position="433"/>
    </location>
</feature>
<organism evidence="8 9">
    <name type="scientific">Pseudomonas aeruginosa</name>
    <dbReference type="NCBI Taxonomy" id="287"/>
    <lineage>
        <taxon>Bacteria</taxon>
        <taxon>Pseudomonadati</taxon>
        <taxon>Pseudomonadota</taxon>
        <taxon>Gammaproteobacteria</taxon>
        <taxon>Pseudomonadales</taxon>
        <taxon>Pseudomonadaceae</taxon>
        <taxon>Pseudomonas</taxon>
    </lineage>
</organism>
<feature type="transmembrane region" description="Helical" evidence="6">
    <location>
        <begin position="137"/>
        <end position="154"/>
    </location>
</feature>
<comment type="caution">
    <text evidence="8">The sequence shown here is derived from an EMBL/GenBank/DDBJ whole genome shotgun (WGS) entry which is preliminary data.</text>
</comment>